<dbReference type="AlphaFoldDB" id="A0A101RNV6"/>
<keyword evidence="2" id="KW-0503">Monooxygenase</keyword>
<dbReference type="Proteomes" id="UP000053669">
    <property type="component" value="Unassembled WGS sequence"/>
</dbReference>
<dbReference type="Gene3D" id="1.10.630.10">
    <property type="entry name" value="Cytochrome P450"/>
    <property type="match status" value="1"/>
</dbReference>
<dbReference type="EMBL" id="LMWU01000055">
    <property type="protein sequence ID" value="KUN58969.1"/>
    <property type="molecule type" value="Genomic_DNA"/>
</dbReference>
<dbReference type="GO" id="GO:0020037">
    <property type="term" value="F:heme binding"/>
    <property type="evidence" value="ECO:0007669"/>
    <property type="project" value="InterPro"/>
</dbReference>
<dbReference type="GO" id="GO:0016705">
    <property type="term" value="F:oxidoreductase activity, acting on paired donors, with incorporation or reduction of molecular oxygen"/>
    <property type="evidence" value="ECO:0007669"/>
    <property type="project" value="InterPro"/>
</dbReference>
<dbReference type="PRINTS" id="PR00359">
    <property type="entry name" value="BP450"/>
</dbReference>
<dbReference type="STRING" id="58343.AQJ46_42420"/>
<keyword evidence="2" id="KW-0560">Oxidoreductase</keyword>
<evidence type="ECO:0000313" key="3">
    <source>
        <dbReference type="EMBL" id="KUN58969.1"/>
    </source>
</evidence>
<gene>
    <name evidence="3" type="ORF">AQJ46_42420</name>
</gene>
<proteinExistence type="inferred from homology"/>
<dbReference type="PROSITE" id="PS00086">
    <property type="entry name" value="CYTOCHROME_P450"/>
    <property type="match status" value="1"/>
</dbReference>
<keyword evidence="2" id="KW-0349">Heme</keyword>
<evidence type="ECO:0000256" key="1">
    <source>
        <dbReference type="ARBA" id="ARBA00010617"/>
    </source>
</evidence>
<protein>
    <recommendedName>
        <fullName evidence="5">Cytochrome</fullName>
    </recommendedName>
</protein>
<name>A0A101RNV6_9ACTN</name>
<dbReference type="GO" id="GO:0005506">
    <property type="term" value="F:iron ion binding"/>
    <property type="evidence" value="ECO:0007669"/>
    <property type="project" value="InterPro"/>
</dbReference>
<reference evidence="3 4" key="1">
    <citation type="submission" date="2015-10" db="EMBL/GenBank/DDBJ databases">
        <title>Draft genome sequence of Streptomyces canus DSM 40017, type strain for the species Streptomyces canus.</title>
        <authorList>
            <person name="Ruckert C."/>
            <person name="Winkler A."/>
            <person name="Kalinowski J."/>
            <person name="Kampfer P."/>
            <person name="Glaeser S."/>
        </authorList>
    </citation>
    <scope>NUCLEOTIDE SEQUENCE [LARGE SCALE GENOMIC DNA]</scope>
    <source>
        <strain evidence="3 4">DSM 40017</strain>
    </source>
</reference>
<dbReference type="InterPro" id="IPR001128">
    <property type="entry name" value="Cyt_P450"/>
</dbReference>
<evidence type="ECO:0000313" key="4">
    <source>
        <dbReference type="Proteomes" id="UP000053669"/>
    </source>
</evidence>
<dbReference type="CDD" id="cd11037">
    <property type="entry name" value="CYP199A2-like"/>
    <property type="match status" value="1"/>
</dbReference>
<dbReference type="GO" id="GO:0004497">
    <property type="term" value="F:monooxygenase activity"/>
    <property type="evidence" value="ECO:0007669"/>
    <property type="project" value="UniProtKB-KW"/>
</dbReference>
<accession>A0A101RNV6</accession>
<keyword evidence="2" id="KW-0479">Metal-binding</keyword>
<organism evidence="3 4">
    <name type="scientific">Streptomyces canus</name>
    <dbReference type="NCBI Taxonomy" id="58343"/>
    <lineage>
        <taxon>Bacteria</taxon>
        <taxon>Bacillati</taxon>
        <taxon>Actinomycetota</taxon>
        <taxon>Actinomycetes</taxon>
        <taxon>Kitasatosporales</taxon>
        <taxon>Streptomycetaceae</taxon>
        <taxon>Streptomyces</taxon>
        <taxon>Streptomyces aurantiacus group</taxon>
    </lineage>
</organism>
<evidence type="ECO:0000256" key="2">
    <source>
        <dbReference type="RuleBase" id="RU000461"/>
    </source>
</evidence>
<comment type="caution">
    <text evidence="3">The sequence shown here is derived from an EMBL/GenBank/DDBJ whole genome shotgun (WGS) entry which is preliminary data.</text>
</comment>
<sequence length="374" mass="41124">MADPYPVYRALRDAGPVVYLEHSDVFAVARYEEARRVLGDWEAFSSADVALNEQFNHYIGDGILRADPPLHDQLRGVLSARLAPRALRDLAPDITRRAELLVDRLVAKGSFDAVTDLARWFPVEVVGDLIGLPHEGRERLLPLLDANFNCFGPDNARTQASFPRLPELAEYVMAGATRAALTEGSMGRAVYDAVDAGEIPEAVAPWLVMTYVTAGMDTTVHAIGHTVWLMAQHPDQWDALRAAPSLVPQAFREVVRYESSVQVFGRTARVDWSVGDVTVPAGARLAVLYGSANRDERKWADADRFDITRDNLDHLGFGYGLHGCAGQALARLEGEAILRALLRSVSHIEAGEPVRHFNNILRGLDSLPVTVITD</sequence>
<dbReference type="InterPro" id="IPR002397">
    <property type="entry name" value="Cyt_P450_B"/>
</dbReference>
<dbReference type="InterPro" id="IPR036396">
    <property type="entry name" value="Cyt_P450_sf"/>
</dbReference>
<dbReference type="PANTHER" id="PTHR46696">
    <property type="entry name" value="P450, PUTATIVE (EUROFUNG)-RELATED"/>
    <property type="match status" value="1"/>
</dbReference>
<dbReference type="InterPro" id="IPR017972">
    <property type="entry name" value="Cyt_P450_CS"/>
</dbReference>
<evidence type="ECO:0008006" key="5">
    <source>
        <dbReference type="Google" id="ProtNLM"/>
    </source>
</evidence>
<keyword evidence="2" id="KW-0408">Iron</keyword>
<comment type="similarity">
    <text evidence="1 2">Belongs to the cytochrome P450 family.</text>
</comment>
<dbReference type="Pfam" id="PF00067">
    <property type="entry name" value="p450"/>
    <property type="match status" value="1"/>
</dbReference>
<dbReference type="SUPFAM" id="SSF48264">
    <property type="entry name" value="Cytochrome P450"/>
    <property type="match status" value="1"/>
</dbReference>
<dbReference type="PANTHER" id="PTHR46696:SF1">
    <property type="entry name" value="CYTOCHROME P450 YJIB-RELATED"/>
    <property type="match status" value="1"/>
</dbReference>